<accession>A0A917H918</accession>
<reference evidence="2 3" key="1">
    <citation type="journal article" date="2014" name="Int. J. Syst. Evol. Microbiol.">
        <title>Complete genome sequence of Corynebacterium casei LMG S-19264T (=DSM 44701T), isolated from a smear-ripened cheese.</title>
        <authorList>
            <consortium name="US DOE Joint Genome Institute (JGI-PGF)"/>
            <person name="Walter F."/>
            <person name="Albersmeier A."/>
            <person name="Kalinowski J."/>
            <person name="Ruckert C."/>
        </authorList>
    </citation>
    <scope>NUCLEOTIDE SEQUENCE [LARGE SCALE GENOMIC DNA]</scope>
    <source>
        <strain evidence="2 3">CGMCC 1.15286</strain>
    </source>
</reference>
<dbReference type="Proteomes" id="UP000600247">
    <property type="component" value="Unassembled WGS sequence"/>
</dbReference>
<name>A0A917H918_9BACL</name>
<dbReference type="InterPro" id="IPR016181">
    <property type="entry name" value="Acyl_CoA_acyltransferase"/>
</dbReference>
<organism evidence="2 3">
    <name type="scientific">Paenibacillus radicis</name>
    <name type="common">ex Gao et al. 2016</name>
    <dbReference type="NCBI Taxonomy" id="1737354"/>
    <lineage>
        <taxon>Bacteria</taxon>
        <taxon>Bacillati</taxon>
        <taxon>Bacillota</taxon>
        <taxon>Bacilli</taxon>
        <taxon>Bacillales</taxon>
        <taxon>Paenibacillaceae</taxon>
        <taxon>Paenibacillus</taxon>
    </lineage>
</organism>
<dbReference type="Gene3D" id="3.40.630.30">
    <property type="match status" value="1"/>
</dbReference>
<dbReference type="InterPro" id="IPR000182">
    <property type="entry name" value="GNAT_dom"/>
</dbReference>
<dbReference type="SUPFAM" id="SSF55729">
    <property type="entry name" value="Acyl-CoA N-acyltransferases (Nat)"/>
    <property type="match status" value="1"/>
</dbReference>
<evidence type="ECO:0000259" key="1">
    <source>
        <dbReference type="PROSITE" id="PS51186"/>
    </source>
</evidence>
<dbReference type="GO" id="GO:0016747">
    <property type="term" value="F:acyltransferase activity, transferring groups other than amino-acyl groups"/>
    <property type="evidence" value="ECO:0007669"/>
    <property type="project" value="InterPro"/>
</dbReference>
<feature type="domain" description="N-acetyltransferase" evidence="1">
    <location>
        <begin position="132"/>
        <end position="271"/>
    </location>
</feature>
<dbReference type="PROSITE" id="PS51186">
    <property type="entry name" value="GNAT"/>
    <property type="match status" value="1"/>
</dbReference>
<proteinExistence type="predicted"/>
<gene>
    <name evidence="2" type="ORF">GCM10010918_29450</name>
</gene>
<dbReference type="EMBL" id="BMHY01000005">
    <property type="protein sequence ID" value="GGG71912.1"/>
    <property type="molecule type" value="Genomic_DNA"/>
</dbReference>
<keyword evidence="3" id="KW-1185">Reference proteome</keyword>
<sequence>MELEERGQAERLFAFIRAIKSNKMRTNAMFTKKQLEELEHASGASIVIGQDSAVVLLPDSDLLRVYYYARDEQALQELAKLIPSTNLKVVCDIVAKEPQGLSLSEELSQYGFFCYAKFIRMTCKAIHRDPDINISDVEFARVTDAEEILELLHHEFDSVTAHFPSLAKVRKMIEDGEVVVIRRDGRIAGLTSFDSNNKKVACLGYVVVRGEYRKQHLGHKMWQYKIQNSPHNEQFYLWVNARCRGPIAYHERNGFIQDGAVDYIMLRSDNDGYDHEHITGDSA</sequence>
<comment type="caution">
    <text evidence="2">The sequence shown here is derived from an EMBL/GenBank/DDBJ whole genome shotgun (WGS) entry which is preliminary data.</text>
</comment>
<evidence type="ECO:0000313" key="2">
    <source>
        <dbReference type="EMBL" id="GGG71912.1"/>
    </source>
</evidence>
<dbReference type="AlphaFoldDB" id="A0A917H918"/>
<dbReference type="RefSeq" id="WP_188889955.1">
    <property type="nucleotide sequence ID" value="NZ_BMHY01000005.1"/>
</dbReference>
<evidence type="ECO:0000313" key="3">
    <source>
        <dbReference type="Proteomes" id="UP000600247"/>
    </source>
</evidence>
<protein>
    <recommendedName>
        <fullName evidence="1">N-acetyltransferase domain-containing protein</fullName>
    </recommendedName>
</protein>
<dbReference type="Pfam" id="PF00583">
    <property type="entry name" value="Acetyltransf_1"/>
    <property type="match status" value="1"/>
</dbReference>